<keyword evidence="5" id="KW-0539">Nucleus</keyword>
<dbReference type="SUPFAM" id="SSF53098">
    <property type="entry name" value="Ribonuclease H-like"/>
    <property type="match status" value="1"/>
</dbReference>
<sequence>MDYTSPSSSFDIESQYSESESQAYSSIEVSGLLNNQDDNSINLEESDSSNIANIAKNFSESSKEDFKGTGGYIFKNNLFNRTIQPAIPGQERQYLVCCQLCSYKKYENIAGFKASNFVRHIEAKHKEYPINKHQESYKRKNNLSFRAISSPSFQELLDFYNNLKLILSPLGLFPLLLISGLLVFITFLRVILGLSISNISSITRDNASNNNTFIKSFKKAFTSYNNKDFLGDIRSTSTSEESLFNYLNSEVITLDERNREILEVTPAFNTLISRVRKIITITRYTQEPNKLLNQAVDSLFKEGKLKSEKRHIPLDNATRWNSTYLMLSTFLELKEVLIFISKNT</sequence>
<dbReference type="OrthoDB" id="4979667at2759"/>
<organism evidence="8 9">
    <name type="scientific">Fusarium tricinctum</name>
    <dbReference type="NCBI Taxonomy" id="61284"/>
    <lineage>
        <taxon>Eukaryota</taxon>
        <taxon>Fungi</taxon>
        <taxon>Dikarya</taxon>
        <taxon>Ascomycota</taxon>
        <taxon>Pezizomycotina</taxon>
        <taxon>Sordariomycetes</taxon>
        <taxon>Hypocreomycetidae</taxon>
        <taxon>Hypocreales</taxon>
        <taxon>Nectriaceae</taxon>
        <taxon>Fusarium</taxon>
        <taxon>Fusarium tricinctum species complex</taxon>
    </lineage>
</organism>
<comment type="caution">
    <text evidence="8">The sequence shown here is derived from an EMBL/GenBank/DDBJ whole genome shotgun (WGS) entry which is preliminary data.</text>
</comment>
<evidence type="ECO:0000256" key="2">
    <source>
        <dbReference type="ARBA" id="ARBA00022723"/>
    </source>
</evidence>
<keyword evidence="7" id="KW-0812">Transmembrane</keyword>
<feature type="compositionally biased region" description="Polar residues" evidence="6">
    <location>
        <begin position="1"/>
        <end position="11"/>
    </location>
</feature>
<feature type="region of interest" description="Disordered" evidence="6">
    <location>
        <begin position="1"/>
        <end position="23"/>
    </location>
</feature>
<dbReference type="Proteomes" id="UP000813427">
    <property type="component" value="Unassembled WGS sequence"/>
</dbReference>
<evidence type="ECO:0000256" key="5">
    <source>
        <dbReference type="ARBA" id="ARBA00023242"/>
    </source>
</evidence>
<dbReference type="EMBL" id="JAGPXF010000007">
    <property type="protein sequence ID" value="KAH7236585.1"/>
    <property type="molecule type" value="Genomic_DNA"/>
</dbReference>
<reference evidence="8" key="1">
    <citation type="journal article" date="2021" name="Nat. Commun.">
        <title>Genetic determinants of endophytism in the Arabidopsis root mycobiome.</title>
        <authorList>
            <person name="Mesny F."/>
            <person name="Miyauchi S."/>
            <person name="Thiergart T."/>
            <person name="Pickel B."/>
            <person name="Atanasova L."/>
            <person name="Karlsson M."/>
            <person name="Huettel B."/>
            <person name="Barry K.W."/>
            <person name="Haridas S."/>
            <person name="Chen C."/>
            <person name="Bauer D."/>
            <person name="Andreopoulos W."/>
            <person name="Pangilinan J."/>
            <person name="LaButti K."/>
            <person name="Riley R."/>
            <person name="Lipzen A."/>
            <person name="Clum A."/>
            <person name="Drula E."/>
            <person name="Henrissat B."/>
            <person name="Kohler A."/>
            <person name="Grigoriev I.V."/>
            <person name="Martin F.M."/>
            <person name="Hacquard S."/>
        </authorList>
    </citation>
    <scope>NUCLEOTIDE SEQUENCE</scope>
    <source>
        <strain evidence="8">MPI-SDFR-AT-0068</strain>
    </source>
</reference>
<evidence type="ECO:0000256" key="7">
    <source>
        <dbReference type="SAM" id="Phobius"/>
    </source>
</evidence>
<feature type="transmembrane region" description="Helical" evidence="7">
    <location>
        <begin position="170"/>
        <end position="192"/>
    </location>
</feature>
<keyword evidence="7" id="KW-0472">Membrane</keyword>
<keyword evidence="4" id="KW-0862">Zinc</keyword>
<evidence type="ECO:0000256" key="4">
    <source>
        <dbReference type="ARBA" id="ARBA00022833"/>
    </source>
</evidence>
<keyword evidence="7" id="KW-1133">Transmembrane helix</keyword>
<dbReference type="PANTHER" id="PTHR46481">
    <property type="entry name" value="ZINC FINGER BED DOMAIN-CONTAINING PROTEIN 4"/>
    <property type="match status" value="1"/>
</dbReference>
<comment type="subcellular location">
    <subcellularLocation>
        <location evidence="1">Nucleus</location>
    </subcellularLocation>
</comment>
<evidence type="ECO:0000313" key="8">
    <source>
        <dbReference type="EMBL" id="KAH7236585.1"/>
    </source>
</evidence>
<proteinExistence type="predicted"/>
<dbReference type="GO" id="GO:0005634">
    <property type="term" value="C:nucleus"/>
    <property type="evidence" value="ECO:0007669"/>
    <property type="project" value="UniProtKB-SubCell"/>
</dbReference>
<feature type="compositionally biased region" description="Low complexity" evidence="6">
    <location>
        <begin position="12"/>
        <end position="23"/>
    </location>
</feature>
<dbReference type="InterPro" id="IPR052035">
    <property type="entry name" value="ZnF_BED_domain_contain"/>
</dbReference>
<evidence type="ECO:0000256" key="3">
    <source>
        <dbReference type="ARBA" id="ARBA00022771"/>
    </source>
</evidence>
<dbReference type="GO" id="GO:0008270">
    <property type="term" value="F:zinc ion binding"/>
    <property type="evidence" value="ECO:0007669"/>
    <property type="project" value="UniProtKB-KW"/>
</dbReference>
<accession>A0A8K0RT64</accession>
<evidence type="ECO:0000313" key="9">
    <source>
        <dbReference type="Proteomes" id="UP000813427"/>
    </source>
</evidence>
<keyword evidence="3" id="KW-0863">Zinc-finger</keyword>
<evidence type="ECO:0000256" key="1">
    <source>
        <dbReference type="ARBA" id="ARBA00004123"/>
    </source>
</evidence>
<evidence type="ECO:0008006" key="10">
    <source>
        <dbReference type="Google" id="ProtNLM"/>
    </source>
</evidence>
<protein>
    <recommendedName>
        <fullName evidence="10">BED-type domain-containing protein</fullName>
    </recommendedName>
</protein>
<evidence type="ECO:0000256" key="6">
    <source>
        <dbReference type="SAM" id="MobiDB-lite"/>
    </source>
</evidence>
<dbReference type="AlphaFoldDB" id="A0A8K0RT64"/>
<name>A0A8K0RT64_9HYPO</name>
<keyword evidence="2" id="KW-0479">Metal-binding</keyword>
<dbReference type="PANTHER" id="PTHR46481:SF10">
    <property type="entry name" value="ZINC FINGER BED DOMAIN-CONTAINING PROTEIN 39"/>
    <property type="match status" value="1"/>
</dbReference>
<keyword evidence="9" id="KW-1185">Reference proteome</keyword>
<dbReference type="InterPro" id="IPR012337">
    <property type="entry name" value="RNaseH-like_sf"/>
</dbReference>
<gene>
    <name evidence="8" type="ORF">BKA59DRAFT_559783</name>
</gene>